<proteinExistence type="predicted"/>
<dbReference type="InterPro" id="IPR029033">
    <property type="entry name" value="His_PPase_superfam"/>
</dbReference>
<dbReference type="SMART" id="SM00855">
    <property type="entry name" value="PGAM"/>
    <property type="match status" value="1"/>
</dbReference>
<dbReference type="Gene3D" id="3.40.50.1240">
    <property type="entry name" value="Phosphoglycerate mutase-like"/>
    <property type="match status" value="1"/>
</dbReference>
<dbReference type="RefSeq" id="WP_090227141.1">
    <property type="nucleotide sequence ID" value="NZ_FNJC01000001.1"/>
</dbReference>
<organism evidence="1 2">
    <name type="scientific">Filomicrobium insigne</name>
    <dbReference type="NCBI Taxonomy" id="418854"/>
    <lineage>
        <taxon>Bacteria</taxon>
        <taxon>Pseudomonadati</taxon>
        <taxon>Pseudomonadota</taxon>
        <taxon>Alphaproteobacteria</taxon>
        <taxon>Hyphomicrobiales</taxon>
        <taxon>Hyphomicrobiaceae</taxon>
        <taxon>Filomicrobium</taxon>
    </lineage>
</organism>
<dbReference type="SUPFAM" id="SSF53254">
    <property type="entry name" value="Phosphoglycerate mutase-like"/>
    <property type="match status" value="1"/>
</dbReference>
<evidence type="ECO:0000313" key="1">
    <source>
        <dbReference type="EMBL" id="SDO43344.1"/>
    </source>
</evidence>
<accession>A0A1H0JI75</accession>
<dbReference type="Pfam" id="PF00300">
    <property type="entry name" value="His_Phos_1"/>
    <property type="match status" value="1"/>
</dbReference>
<protein>
    <submittedName>
        <fullName evidence="1">Histidine phosphatase superfamily (Branch 1)</fullName>
    </submittedName>
</protein>
<dbReference type="Proteomes" id="UP000198795">
    <property type="component" value="Unassembled WGS sequence"/>
</dbReference>
<dbReference type="InterPro" id="IPR013078">
    <property type="entry name" value="His_Pase_superF_clade-1"/>
</dbReference>
<dbReference type="CDD" id="cd07067">
    <property type="entry name" value="HP_PGM_like"/>
    <property type="match status" value="1"/>
</dbReference>
<gene>
    <name evidence="1" type="ORF">SAMN04488061_1171</name>
</gene>
<evidence type="ECO:0000313" key="2">
    <source>
        <dbReference type="Proteomes" id="UP000198795"/>
    </source>
</evidence>
<name>A0A1H0JI75_9HYPH</name>
<keyword evidence="2" id="KW-1185">Reference proteome</keyword>
<sequence length="214" mass="23370">MGIGALAVVHALLRSRAITIATLTAVLFCSLGSLETGLSAAERLGENALRKLVNTPGHFLIMRHATAPGIGDPGNFQIDDCSTQRNLSEAGRRQAQRTGEMLRSLGLKDVKVFSSRWCRCLETARLLELGRVVPMESLNSFFREWDREKEQIAQLRADIAAMDLSRPAVLVTHQVVISGLADTSTRSGEIIVMHREAPDQLRVVGSAIARAIDE</sequence>
<comment type="caution">
    <text evidence="1">The sequence shown here is derived from an EMBL/GenBank/DDBJ whole genome shotgun (WGS) entry which is preliminary data.</text>
</comment>
<dbReference type="EMBL" id="FNJC01000001">
    <property type="protein sequence ID" value="SDO43344.1"/>
    <property type="molecule type" value="Genomic_DNA"/>
</dbReference>
<reference evidence="1 2" key="1">
    <citation type="submission" date="2016-10" db="EMBL/GenBank/DDBJ databases">
        <authorList>
            <person name="Varghese N."/>
            <person name="Submissions S."/>
        </authorList>
    </citation>
    <scope>NUCLEOTIDE SEQUENCE [LARGE SCALE GENOMIC DNA]</scope>
    <source>
        <strain evidence="1 2">CGMCC 1.6497</strain>
    </source>
</reference>